<evidence type="ECO:0008006" key="8">
    <source>
        <dbReference type="Google" id="ProtNLM"/>
    </source>
</evidence>
<dbReference type="InterPro" id="IPR036291">
    <property type="entry name" value="NAD(P)-bd_dom_sf"/>
</dbReference>
<protein>
    <recommendedName>
        <fullName evidence="8">Enoyl reductase (ER) domain-containing protein</fullName>
    </recommendedName>
</protein>
<feature type="transmembrane region" description="Helical" evidence="4">
    <location>
        <begin position="181"/>
        <end position="198"/>
    </location>
</feature>
<keyword evidence="1" id="KW-0479">Metal-binding</keyword>
<evidence type="ECO:0000259" key="6">
    <source>
        <dbReference type="Pfam" id="PF08240"/>
    </source>
</evidence>
<dbReference type="InterPro" id="IPR013154">
    <property type="entry name" value="ADH-like_N"/>
</dbReference>
<keyword evidence="4" id="KW-0472">Membrane</keyword>
<dbReference type="SUPFAM" id="SSF50129">
    <property type="entry name" value="GroES-like"/>
    <property type="match status" value="1"/>
</dbReference>
<dbReference type="PROSITE" id="PS00059">
    <property type="entry name" value="ADH_ZINC"/>
    <property type="match status" value="1"/>
</dbReference>
<dbReference type="InterPro" id="IPR011032">
    <property type="entry name" value="GroES-like_sf"/>
</dbReference>
<accession>A0A382ET98</accession>
<keyword evidence="3" id="KW-0560">Oxidoreductase</keyword>
<dbReference type="InterPro" id="IPR050129">
    <property type="entry name" value="Zn_alcohol_dh"/>
</dbReference>
<sequence length="358" mass="38330">MQVVTWRGNANFTLDNVPKPSLTDNGEQEFEAVTPSLPQKWSTPAANKSVLVKIDTVGVCGTDVHITQGLFPSTPPKVLGHEGSGIIVEVGESIDPSRIGERVALNTTSHCGICNACRTWSFSRCERAEATSGMFAEYAVAPSQSAVSIPDRLDLEHAALTEPAACCLSGAEMMNVEQCDLGVVVGGGIMGLFTLAFLKKRGVKTMVMSEPVKARREMAVQFGADLLHDPMSSDLDEFIKDHTNGHGADIAAEVVGKPELVAQCISVVRPRGQVLMVGVSPEGAPLPSDLYNLHYREITLKGAFGRGNVFARTPEEIADLDFTGIISGRYDLENAQQAIIDSGEATGIKFVVKPNGYR</sequence>
<evidence type="ECO:0000256" key="2">
    <source>
        <dbReference type="ARBA" id="ARBA00022833"/>
    </source>
</evidence>
<dbReference type="PANTHER" id="PTHR43401:SF2">
    <property type="entry name" value="L-THREONINE 3-DEHYDROGENASE"/>
    <property type="match status" value="1"/>
</dbReference>
<organism evidence="7">
    <name type="scientific">marine metagenome</name>
    <dbReference type="NCBI Taxonomy" id="408172"/>
    <lineage>
        <taxon>unclassified sequences</taxon>
        <taxon>metagenomes</taxon>
        <taxon>ecological metagenomes</taxon>
    </lineage>
</organism>
<dbReference type="Gene3D" id="3.90.180.10">
    <property type="entry name" value="Medium-chain alcohol dehydrogenases, catalytic domain"/>
    <property type="match status" value="1"/>
</dbReference>
<keyword evidence="4" id="KW-1133">Transmembrane helix</keyword>
<gene>
    <name evidence="7" type="ORF">METZ01_LOCUS206890</name>
</gene>
<dbReference type="AlphaFoldDB" id="A0A382ET98"/>
<proteinExistence type="predicted"/>
<dbReference type="Pfam" id="PF00107">
    <property type="entry name" value="ADH_zinc_N"/>
    <property type="match status" value="1"/>
</dbReference>
<evidence type="ECO:0000256" key="4">
    <source>
        <dbReference type="SAM" id="Phobius"/>
    </source>
</evidence>
<dbReference type="Gene3D" id="3.40.50.720">
    <property type="entry name" value="NAD(P)-binding Rossmann-like Domain"/>
    <property type="match status" value="1"/>
</dbReference>
<dbReference type="InterPro" id="IPR002328">
    <property type="entry name" value="ADH_Zn_CS"/>
</dbReference>
<dbReference type="EMBL" id="UINC01046258">
    <property type="protein sequence ID" value="SVB54036.1"/>
    <property type="molecule type" value="Genomic_DNA"/>
</dbReference>
<keyword evidence="2" id="KW-0862">Zinc</keyword>
<reference evidence="7" key="1">
    <citation type="submission" date="2018-05" db="EMBL/GenBank/DDBJ databases">
        <authorList>
            <person name="Lanie J.A."/>
            <person name="Ng W.-L."/>
            <person name="Kazmierczak K.M."/>
            <person name="Andrzejewski T.M."/>
            <person name="Davidsen T.M."/>
            <person name="Wayne K.J."/>
            <person name="Tettelin H."/>
            <person name="Glass J.I."/>
            <person name="Rusch D."/>
            <person name="Podicherti R."/>
            <person name="Tsui H.-C.T."/>
            <person name="Winkler M.E."/>
        </authorList>
    </citation>
    <scope>NUCLEOTIDE SEQUENCE</scope>
</reference>
<evidence type="ECO:0000313" key="7">
    <source>
        <dbReference type="EMBL" id="SVB54036.1"/>
    </source>
</evidence>
<evidence type="ECO:0000256" key="3">
    <source>
        <dbReference type="ARBA" id="ARBA00023002"/>
    </source>
</evidence>
<dbReference type="GO" id="GO:0008270">
    <property type="term" value="F:zinc ion binding"/>
    <property type="evidence" value="ECO:0007669"/>
    <property type="project" value="InterPro"/>
</dbReference>
<evidence type="ECO:0000256" key="1">
    <source>
        <dbReference type="ARBA" id="ARBA00022723"/>
    </source>
</evidence>
<keyword evidence="4" id="KW-0812">Transmembrane</keyword>
<feature type="domain" description="Alcohol dehydrogenase-like N-terminal" evidence="6">
    <location>
        <begin position="48"/>
        <end position="151"/>
    </location>
</feature>
<dbReference type="Pfam" id="PF08240">
    <property type="entry name" value="ADH_N"/>
    <property type="match status" value="1"/>
</dbReference>
<dbReference type="InterPro" id="IPR013149">
    <property type="entry name" value="ADH-like_C"/>
</dbReference>
<dbReference type="PANTHER" id="PTHR43401">
    <property type="entry name" value="L-THREONINE 3-DEHYDROGENASE"/>
    <property type="match status" value="1"/>
</dbReference>
<evidence type="ECO:0000259" key="5">
    <source>
        <dbReference type="Pfam" id="PF00107"/>
    </source>
</evidence>
<dbReference type="SUPFAM" id="SSF51735">
    <property type="entry name" value="NAD(P)-binding Rossmann-fold domains"/>
    <property type="match status" value="1"/>
</dbReference>
<dbReference type="GO" id="GO:0016491">
    <property type="term" value="F:oxidoreductase activity"/>
    <property type="evidence" value="ECO:0007669"/>
    <property type="project" value="UniProtKB-KW"/>
</dbReference>
<name>A0A382ET98_9ZZZZ</name>
<feature type="domain" description="Alcohol dehydrogenase-like C-terminal" evidence="5">
    <location>
        <begin position="191"/>
        <end position="311"/>
    </location>
</feature>